<dbReference type="EMBL" id="JACAZE010000009">
    <property type="protein sequence ID" value="KAF7306139.1"/>
    <property type="molecule type" value="Genomic_DNA"/>
</dbReference>
<evidence type="ECO:0000313" key="3">
    <source>
        <dbReference type="EMBL" id="KAF7306139.1"/>
    </source>
</evidence>
<reference evidence="3" key="1">
    <citation type="submission" date="2020-05" db="EMBL/GenBank/DDBJ databases">
        <title>Mycena genomes resolve the evolution of fungal bioluminescence.</title>
        <authorList>
            <person name="Tsai I.J."/>
        </authorList>
    </citation>
    <scope>NUCLEOTIDE SEQUENCE</scope>
    <source>
        <strain evidence="3">110903Hualien_Pintung</strain>
    </source>
</reference>
<name>A0A8H6SVH4_MYCCL</name>
<keyword evidence="4" id="KW-1185">Reference proteome</keyword>
<feature type="compositionally biased region" description="Pro residues" evidence="2">
    <location>
        <begin position="74"/>
        <end position="106"/>
    </location>
</feature>
<feature type="region of interest" description="Disordered" evidence="2">
    <location>
        <begin position="24"/>
        <end position="109"/>
    </location>
</feature>
<dbReference type="OrthoDB" id="3366922at2759"/>
<gene>
    <name evidence="3" type="ORF">HMN09_00769200</name>
</gene>
<dbReference type="AlphaFoldDB" id="A0A8H6SVH4"/>
<keyword evidence="1" id="KW-0175">Coiled coil</keyword>
<protein>
    <recommendedName>
        <fullName evidence="5">DNA repair protein Rad26</fullName>
    </recommendedName>
</protein>
<dbReference type="Proteomes" id="UP000613580">
    <property type="component" value="Unassembled WGS sequence"/>
</dbReference>
<evidence type="ECO:0000256" key="2">
    <source>
        <dbReference type="SAM" id="MobiDB-lite"/>
    </source>
</evidence>
<feature type="coiled-coil region" evidence="1">
    <location>
        <begin position="118"/>
        <end position="216"/>
    </location>
</feature>
<feature type="region of interest" description="Disordered" evidence="2">
    <location>
        <begin position="242"/>
        <end position="284"/>
    </location>
</feature>
<evidence type="ECO:0000313" key="4">
    <source>
        <dbReference type="Proteomes" id="UP000613580"/>
    </source>
</evidence>
<organism evidence="3 4">
    <name type="scientific">Mycena chlorophos</name>
    <name type="common">Agaric fungus</name>
    <name type="synonym">Agaricus chlorophos</name>
    <dbReference type="NCBI Taxonomy" id="658473"/>
    <lineage>
        <taxon>Eukaryota</taxon>
        <taxon>Fungi</taxon>
        <taxon>Dikarya</taxon>
        <taxon>Basidiomycota</taxon>
        <taxon>Agaricomycotina</taxon>
        <taxon>Agaricomycetes</taxon>
        <taxon>Agaricomycetidae</taxon>
        <taxon>Agaricales</taxon>
        <taxon>Marasmiineae</taxon>
        <taxon>Mycenaceae</taxon>
        <taxon>Mycena</taxon>
    </lineage>
</organism>
<comment type="caution">
    <text evidence="3">The sequence shown here is derived from an EMBL/GenBank/DDBJ whole genome shotgun (WGS) entry which is preliminary data.</text>
</comment>
<accession>A0A8H6SVH4</accession>
<evidence type="ECO:0000256" key="1">
    <source>
        <dbReference type="SAM" id="Coils"/>
    </source>
</evidence>
<proteinExistence type="predicted"/>
<evidence type="ECO:0008006" key="5">
    <source>
        <dbReference type="Google" id="ProtNLM"/>
    </source>
</evidence>
<sequence>MDDDDDYFGDDFVLDDTTAAALDSLEQSFQPQLAPPPPKRRKTINNSFDYDDLPDITVGSDGSYAVARPVVARNPPPAPPRQPVNKPVPQPPRKPVPAPAPVPRAVPAPRSVPNTAVLAASDAELDELRKKVEEARVVDRSTRRVASHAFTQLSKQNERYKAEAAAANSANWTSKGQVSILQANMNKATLEHSQQIEKLKKAKEESEAKQIAIQKEMTAEMERLKAARRFQDLDNASRKIPVSARSKRIGKDVPSTPLVASTPMRGWNQGHRLETPVRGGQANPFSPEKTHKKRLMGFQNAFAETPARPLRSPRHLEAPKLEPAVIEPIPFPQPFEDALPPMDSSTPPEAVTEIASAVDDLNLPLGEPIDWKGELTRLTLMHTSLTNAIPTIRLLSGLEMAPEHAESYSDSTTRLLDVIASTKDYDLCVAGVCACLVAMSTAIIASQQFDALAALFDLLSTLSRYLPTFSAVLLNHSEDELDLVQVLRPLIREQLSAAKCHAHQVLVHDLFGLLEEICWNLKDDAYIRFSMFCDSDPLMVLLDTSQPSWLLCRSTSFLFQAATHSKLAQKLTTPEVGPSGKETLPHIDRLSVLLVDHGRTDDDGMQMKRNIITCFGALAVSQPRPDTHAALLGSPNVFPALAALCSRLTTPFWEDAEAFCIPEETINQSIHLLGQAVLLFHYLVFGSESDANLRQRLQNAPARPFSGINHVFLVTFGRLSCGDPPDWMTESQKHQLESLGDLAQDLVDQVVDGPEMDSIWQAFQGESNDAMNVDDAVALEANLHNNG</sequence>